<feature type="compositionally biased region" description="Basic and acidic residues" evidence="1">
    <location>
        <begin position="92"/>
        <end position="101"/>
    </location>
</feature>
<comment type="caution">
    <text evidence="3">The sequence shown here is derived from an EMBL/GenBank/DDBJ whole genome shotgun (WGS) entry which is preliminary data.</text>
</comment>
<proteinExistence type="predicted"/>
<evidence type="ECO:0000313" key="4">
    <source>
        <dbReference type="Proteomes" id="UP000230002"/>
    </source>
</evidence>
<keyword evidence="2" id="KW-0812">Transmembrane</keyword>
<accession>A0A2G8RMR5</accession>
<dbReference type="STRING" id="1077348.A0A2G8RMR5"/>
<gene>
    <name evidence="3" type="ORF">GSI_15486</name>
</gene>
<feature type="region of interest" description="Disordered" evidence="1">
    <location>
        <begin position="82"/>
        <end position="129"/>
    </location>
</feature>
<evidence type="ECO:0000313" key="3">
    <source>
        <dbReference type="EMBL" id="PIL22791.1"/>
    </source>
</evidence>
<feature type="region of interest" description="Disordered" evidence="1">
    <location>
        <begin position="12"/>
        <end position="69"/>
    </location>
</feature>
<keyword evidence="2" id="KW-0472">Membrane</keyword>
<feature type="transmembrane region" description="Helical" evidence="2">
    <location>
        <begin position="208"/>
        <end position="225"/>
    </location>
</feature>
<name>A0A2G8RMR5_9APHY</name>
<dbReference type="EMBL" id="AYKW01000069">
    <property type="protein sequence ID" value="PIL22791.1"/>
    <property type="molecule type" value="Genomic_DNA"/>
</dbReference>
<protein>
    <submittedName>
        <fullName evidence="3">Uncharacterized protein</fullName>
    </submittedName>
</protein>
<reference evidence="3 4" key="1">
    <citation type="journal article" date="2015" name="Sci. Rep.">
        <title>Chromosome-level genome map provides insights into diverse defense mechanisms in the medicinal fungus Ganoderma sinense.</title>
        <authorList>
            <person name="Zhu Y."/>
            <person name="Xu J."/>
            <person name="Sun C."/>
            <person name="Zhou S."/>
            <person name="Xu H."/>
            <person name="Nelson D.R."/>
            <person name="Qian J."/>
            <person name="Song J."/>
            <person name="Luo H."/>
            <person name="Xiang L."/>
            <person name="Li Y."/>
            <person name="Xu Z."/>
            <person name="Ji A."/>
            <person name="Wang L."/>
            <person name="Lu S."/>
            <person name="Hayward A."/>
            <person name="Sun W."/>
            <person name="Li X."/>
            <person name="Schwartz D.C."/>
            <person name="Wang Y."/>
            <person name="Chen S."/>
        </authorList>
    </citation>
    <scope>NUCLEOTIDE SEQUENCE [LARGE SCALE GENOMIC DNA]</scope>
    <source>
        <strain evidence="3 4">ZZ0214-1</strain>
    </source>
</reference>
<dbReference type="Proteomes" id="UP000230002">
    <property type="component" value="Unassembled WGS sequence"/>
</dbReference>
<dbReference type="AlphaFoldDB" id="A0A2G8RMR5"/>
<feature type="region of interest" description="Disordered" evidence="1">
    <location>
        <begin position="323"/>
        <end position="367"/>
    </location>
</feature>
<evidence type="ECO:0000256" key="2">
    <source>
        <dbReference type="SAM" id="Phobius"/>
    </source>
</evidence>
<feature type="compositionally biased region" description="Polar residues" evidence="1">
    <location>
        <begin position="119"/>
        <end position="129"/>
    </location>
</feature>
<feature type="transmembrane region" description="Helical" evidence="2">
    <location>
        <begin position="153"/>
        <end position="175"/>
    </location>
</feature>
<dbReference type="OrthoDB" id="2596855at2759"/>
<feature type="compositionally biased region" description="Low complexity" evidence="1">
    <location>
        <begin position="328"/>
        <end position="347"/>
    </location>
</feature>
<organism evidence="3 4">
    <name type="scientific">Ganoderma sinense ZZ0214-1</name>
    <dbReference type="NCBI Taxonomy" id="1077348"/>
    <lineage>
        <taxon>Eukaryota</taxon>
        <taxon>Fungi</taxon>
        <taxon>Dikarya</taxon>
        <taxon>Basidiomycota</taxon>
        <taxon>Agaricomycotina</taxon>
        <taxon>Agaricomycetes</taxon>
        <taxon>Polyporales</taxon>
        <taxon>Polyporaceae</taxon>
        <taxon>Ganoderma</taxon>
    </lineage>
</organism>
<feature type="compositionally biased region" description="Basic and acidic residues" evidence="1">
    <location>
        <begin position="35"/>
        <end position="44"/>
    </location>
</feature>
<feature type="compositionally biased region" description="Polar residues" evidence="1">
    <location>
        <begin position="24"/>
        <end position="33"/>
    </location>
</feature>
<sequence length="400" mass="42893">MASSVSLNAALDPLAENALPTVLVTPTATSSTTPDEDRTQDSHSLRSPAAEEPPRPQAGPLPRKHGEIGFDEGLYNIPVEGAQASSSSTSLPERHPADREYAASSELNAPVPDHPPRSPSRTESTNTASTAGKRSIISFFKAKRIPTYGGLRLTTLAVFFFQLALFAGTLAGWVLTIQRMQQSMASAASSDSGNGNTQVMLSTTSAQIFVHVAFGIVALAEIIFLERTIFRLRAERYAYVHPGAILPRSARTRALEEREMGIAFAPWNRPPLPTYAAALAQSGVGTGDVEDNIIAIPPPPAYGNTRGSTLLLRGFLTDALRAQRPRSDSSVRSGISERSGRGSRAGAAGTGDEQDRPKSYMSTDPEWEARCDADRALVLEETLARLEDGNNRQNVAAARR</sequence>
<keyword evidence="2" id="KW-1133">Transmembrane helix</keyword>
<evidence type="ECO:0000256" key="1">
    <source>
        <dbReference type="SAM" id="MobiDB-lite"/>
    </source>
</evidence>
<keyword evidence="4" id="KW-1185">Reference proteome</keyword>